<name>A0A9P0FDT7_BRAAE</name>
<feature type="region of interest" description="Disordered" evidence="1">
    <location>
        <begin position="71"/>
        <end position="118"/>
    </location>
</feature>
<feature type="compositionally biased region" description="Basic and acidic residues" evidence="1">
    <location>
        <begin position="834"/>
        <end position="846"/>
    </location>
</feature>
<dbReference type="EMBL" id="OV121133">
    <property type="protein sequence ID" value="CAH0552082.1"/>
    <property type="molecule type" value="Genomic_DNA"/>
</dbReference>
<protein>
    <submittedName>
        <fullName evidence="3">Uncharacterized protein</fullName>
    </submittedName>
</protein>
<keyword evidence="2" id="KW-0732">Signal</keyword>
<sequence length="1034" mass="117577">MSSVRWKNLIFLVWICIAQAVTEAARDKQHMQDTIAMTADGWRPIVGQGRRPTFNNDEITQYRNPIGPSEVIKKAETPGTPATTLSSPKPTPKMPTKATHGDRGNFKKFPKSSTHGQKMTTPSQIYHGGSHGPHIPLERVPVNRPGPNPPPVKKYPANKFQNQHGNGKKRKPTRGQLGAYSTRDEVFAPPPKAGSYAFISQGANTIKTRDTPGFILGANNFPSSHLEFSNRFPLVQIQNDNSFQAFGNGQAPFQGFQKQTQGNDVRFAFNNQNDEYTRNLVPPPQPYKSFQDKEANKKITKHKEGVTQSTNQIVRGNNQNLQLPPPFSYAQNEVKENNQQPGVEVEVTKQKLKVFHNSIPSNYNPLAPDYVDYDYHMVKRPTNLPRVQTYEVTEGKQYQETPLFYRFQQHPGSTQRPKRPVSRKPQQQLPLIELSRPLLELNLPPFLPTPFKPEGVVPTSPTQEEVSTLFSKVKIQEYQTLQPQFFDVKEVSTHFPILGKPEYHQQEQELTNEITTSGEQETTTLPTTTKEPQRARGSHRRRRPNNKLKITTTTEEALPTESYDVQKMQESETEASVETERPTRRRPNRHRTTTTTEASDIEEPTTKTPRRRNRYRQRQGTNDFLRKKLRTTEAPVNHKMEEDYRESTEESASTEETQNVEDATEEESYRPARTEEATPSNGDEIEMIKTDVKEIIITESPTTEIAATTNIHMPENEVDYSTSENQVHLSSVATEIPEMEEVTLATTTTSTTTTTEEPSTTKSHRVRGRPSKYDSSNRPRFSVKDYRQRFSTTSSTTESQRTTSVAPRLRFPNRSRRPMSSTTTPSSVNEQEEENRGSRFKPKEPRYTITTEPSDNIITEKTVKAVNTRLRPFGGRQRSTTEAPVTVKVSIRPNLFSQRRRTATLSLKNRILSKMNNKTQEVTTVEPEPESEENETEQVTQASFSEGVTTNLPEKVYEYADETTTSDILKNDPSLYSQRVSDLTSSFKNEYNTPGLFKNVSPTSRKIPNHFTISTDDPILPIEAFFPNINKGRE</sequence>
<dbReference type="OrthoDB" id="8193595at2759"/>
<keyword evidence="4" id="KW-1185">Reference proteome</keyword>
<feature type="compositionally biased region" description="Basic residues" evidence="1">
    <location>
        <begin position="583"/>
        <end position="592"/>
    </location>
</feature>
<feature type="chain" id="PRO_5040262482" evidence="2">
    <location>
        <begin position="25"/>
        <end position="1034"/>
    </location>
</feature>
<feature type="compositionally biased region" description="Basic and acidic residues" evidence="1">
    <location>
        <begin position="667"/>
        <end position="676"/>
    </location>
</feature>
<organism evidence="3 4">
    <name type="scientific">Brassicogethes aeneus</name>
    <name type="common">Rape pollen beetle</name>
    <name type="synonym">Meligethes aeneus</name>
    <dbReference type="NCBI Taxonomy" id="1431903"/>
    <lineage>
        <taxon>Eukaryota</taxon>
        <taxon>Metazoa</taxon>
        <taxon>Ecdysozoa</taxon>
        <taxon>Arthropoda</taxon>
        <taxon>Hexapoda</taxon>
        <taxon>Insecta</taxon>
        <taxon>Pterygota</taxon>
        <taxon>Neoptera</taxon>
        <taxon>Endopterygota</taxon>
        <taxon>Coleoptera</taxon>
        <taxon>Polyphaga</taxon>
        <taxon>Cucujiformia</taxon>
        <taxon>Nitidulidae</taxon>
        <taxon>Meligethinae</taxon>
        <taxon>Brassicogethes</taxon>
    </lineage>
</organism>
<evidence type="ECO:0000256" key="2">
    <source>
        <dbReference type="SAM" id="SignalP"/>
    </source>
</evidence>
<reference evidence="3" key="1">
    <citation type="submission" date="2021-12" db="EMBL/GenBank/DDBJ databases">
        <authorList>
            <person name="King R."/>
        </authorList>
    </citation>
    <scope>NUCLEOTIDE SEQUENCE</scope>
</reference>
<feature type="signal peptide" evidence="2">
    <location>
        <begin position="1"/>
        <end position="24"/>
    </location>
</feature>
<feature type="region of interest" description="Disordered" evidence="1">
    <location>
        <begin position="513"/>
        <end position="684"/>
    </location>
</feature>
<feature type="compositionally biased region" description="Basic residues" evidence="1">
    <location>
        <begin position="536"/>
        <end position="546"/>
    </location>
</feature>
<feature type="compositionally biased region" description="Low complexity" evidence="1">
    <location>
        <begin position="513"/>
        <end position="530"/>
    </location>
</feature>
<evidence type="ECO:0000256" key="1">
    <source>
        <dbReference type="SAM" id="MobiDB-lite"/>
    </source>
</evidence>
<feature type="region of interest" description="Disordered" evidence="1">
    <location>
        <begin position="918"/>
        <end position="943"/>
    </location>
</feature>
<evidence type="ECO:0000313" key="3">
    <source>
        <dbReference type="EMBL" id="CAH0552082.1"/>
    </source>
</evidence>
<feature type="compositionally biased region" description="Basic residues" evidence="1">
    <location>
        <begin position="608"/>
        <end position="617"/>
    </location>
</feature>
<feature type="compositionally biased region" description="Acidic residues" evidence="1">
    <location>
        <begin position="927"/>
        <end position="936"/>
    </location>
</feature>
<feature type="compositionally biased region" description="Low complexity" evidence="1">
    <location>
        <begin position="791"/>
        <end position="804"/>
    </location>
</feature>
<accession>A0A9P0FDT7</accession>
<feature type="compositionally biased region" description="Low complexity" evidence="1">
    <location>
        <begin position="818"/>
        <end position="827"/>
    </location>
</feature>
<dbReference type="Proteomes" id="UP001154078">
    <property type="component" value="Chromosome 2"/>
</dbReference>
<dbReference type="AlphaFoldDB" id="A0A9P0FDT7"/>
<proteinExistence type="predicted"/>
<evidence type="ECO:0000313" key="4">
    <source>
        <dbReference type="Proteomes" id="UP001154078"/>
    </source>
</evidence>
<gene>
    <name evidence="3" type="ORF">MELIAE_LOCUS4541</name>
</gene>
<feature type="compositionally biased region" description="Basic and acidic residues" evidence="1">
    <location>
        <begin position="771"/>
        <end position="788"/>
    </location>
</feature>
<feature type="compositionally biased region" description="Low complexity" evidence="1">
    <location>
        <begin position="80"/>
        <end position="98"/>
    </location>
</feature>
<feature type="region of interest" description="Disordered" evidence="1">
    <location>
        <begin position="744"/>
        <end position="849"/>
    </location>
</feature>
<feature type="compositionally biased region" description="Low complexity" evidence="1">
    <location>
        <begin position="746"/>
        <end position="761"/>
    </location>
</feature>
<feature type="compositionally biased region" description="Basic and acidic residues" evidence="1">
    <location>
        <begin position="636"/>
        <end position="648"/>
    </location>
</feature>